<dbReference type="AlphaFoldDB" id="A0A9Q0GS56"/>
<dbReference type="Proteomes" id="UP001141806">
    <property type="component" value="Unassembled WGS sequence"/>
</dbReference>
<sequence>MQGQFGLLQEELKEVEAEKERLVDELREMKKVAEEANLRLSEALLAQRRPQLCSDVEKSMVDELKWASIESTQKRDQAWYLELEAVKKQQAMNVDALSSALQELNKVHQEHKVALETKDAAVKMAEANARRVLELSTELDSVKESLANSREQLEITNTYVEELRIELEKTNYLAVELDEKEESLQKLRQELIDTKESESRAMDDLSETKMKLQMLEDEMKKAKESESKLFSLLTLQTNQLEQTKILLEESRLEITCLNDKVEYLERSAEHSTENGISHSCYVEKAKPDSQSIKEGLVHSQEEQALAQSKAEALDQELKLLRAELKLATDAEEKSRKAMDDMALALTEVLMEANEAKGKLISNQTEKENAMREVEHLKQIMKSREEKYAGLLSEARNEINRIKDEAESLRLEAEESNLAWSRKEVEFINCIKRNEEEFHDTQQDNGILLEAMREAEHMAKVAKDETNKLRDILKQGLNEANVAKEAAEIARAENYQLKDILAEKDITLQNLTEENERLRINEATALENIKDLKRLLSMSTTTGTAPQPPTTHLGAEYKEQGEALKRQITTFEENKDGKKLDQVLSVDIENRKVSNGYKEADEDPRINETLKTSSVFTDYSETLNSEDFDHLDGKQVYNMDHDRIKQRRQRALLKRFGDLLRSNLS</sequence>
<dbReference type="PANTHER" id="PTHR35164">
    <property type="entry name" value="EXPRESSED PROTEIN"/>
    <property type="match status" value="1"/>
</dbReference>
<dbReference type="PANTHER" id="PTHR35164:SF9">
    <property type="entry name" value="EXPRESSED PROTEIN"/>
    <property type="match status" value="1"/>
</dbReference>
<name>A0A9Q0GS56_9MAGN</name>
<feature type="coiled-coil region" evidence="1">
    <location>
        <begin position="366"/>
        <end position="418"/>
    </location>
</feature>
<dbReference type="OrthoDB" id="774313at2759"/>
<evidence type="ECO:0000313" key="2">
    <source>
        <dbReference type="EMBL" id="KAJ4951027.1"/>
    </source>
</evidence>
<evidence type="ECO:0000256" key="1">
    <source>
        <dbReference type="SAM" id="Coils"/>
    </source>
</evidence>
<feature type="coiled-coil region" evidence="1">
    <location>
        <begin position="500"/>
        <end position="534"/>
    </location>
</feature>
<feature type="coiled-coil region" evidence="1">
    <location>
        <begin position="132"/>
        <end position="267"/>
    </location>
</feature>
<keyword evidence="1" id="KW-0175">Coiled coil</keyword>
<accession>A0A9Q0GS56</accession>
<keyword evidence="3" id="KW-1185">Reference proteome</keyword>
<feature type="coiled-coil region" evidence="1">
    <location>
        <begin position="5"/>
        <end position="46"/>
    </location>
</feature>
<gene>
    <name evidence="2" type="ORF">NE237_027859</name>
</gene>
<comment type="caution">
    <text evidence="2">The sequence shown here is derived from an EMBL/GenBank/DDBJ whole genome shotgun (WGS) entry which is preliminary data.</text>
</comment>
<proteinExistence type="predicted"/>
<organism evidence="2 3">
    <name type="scientific">Protea cynaroides</name>
    <dbReference type="NCBI Taxonomy" id="273540"/>
    <lineage>
        <taxon>Eukaryota</taxon>
        <taxon>Viridiplantae</taxon>
        <taxon>Streptophyta</taxon>
        <taxon>Embryophyta</taxon>
        <taxon>Tracheophyta</taxon>
        <taxon>Spermatophyta</taxon>
        <taxon>Magnoliopsida</taxon>
        <taxon>Proteales</taxon>
        <taxon>Proteaceae</taxon>
        <taxon>Protea</taxon>
    </lineage>
</organism>
<dbReference type="EMBL" id="JAMYWD010000012">
    <property type="protein sequence ID" value="KAJ4951027.1"/>
    <property type="molecule type" value="Genomic_DNA"/>
</dbReference>
<feature type="coiled-coil region" evidence="1">
    <location>
        <begin position="303"/>
        <end position="330"/>
    </location>
</feature>
<protein>
    <submittedName>
        <fullName evidence="2">Uncharacterized protein</fullName>
    </submittedName>
</protein>
<reference evidence="2" key="1">
    <citation type="journal article" date="2023" name="Plant J.">
        <title>The genome of the king protea, Protea cynaroides.</title>
        <authorList>
            <person name="Chang J."/>
            <person name="Duong T.A."/>
            <person name="Schoeman C."/>
            <person name="Ma X."/>
            <person name="Roodt D."/>
            <person name="Barker N."/>
            <person name="Li Z."/>
            <person name="Van de Peer Y."/>
            <person name="Mizrachi E."/>
        </authorList>
    </citation>
    <scope>NUCLEOTIDE SEQUENCE</scope>
    <source>
        <tissue evidence="2">Young leaves</tissue>
    </source>
</reference>
<evidence type="ECO:0000313" key="3">
    <source>
        <dbReference type="Proteomes" id="UP001141806"/>
    </source>
</evidence>